<dbReference type="GeneID" id="30033830"/>
<organism evidence="6 7">
    <name type="scientific">Sugiyamaella lignohabitans</name>
    <dbReference type="NCBI Taxonomy" id="796027"/>
    <lineage>
        <taxon>Eukaryota</taxon>
        <taxon>Fungi</taxon>
        <taxon>Dikarya</taxon>
        <taxon>Ascomycota</taxon>
        <taxon>Saccharomycotina</taxon>
        <taxon>Dipodascomycetes</taxon>
        <taxon>Dipodascales</taxon>
        <taxon>Trichomonascaceae</taxon>
        <taxon>Sugiyamaella</taxon>
    </lineage>
</organism>
<feature type="compositionally biased region" description="Polar residues" evidence="4">
    <location>
        <begin position="29"/>
        <end position="52"/>
    </location>
</feature>
<comment type="similarity">
    <text evidence="3">Belongs to the cyclic nucleotide phosphodiesterase family.</text>
</comment>
<dbReference type="Proteomes" id="UP000189580">
    <property type="component" value="Chromosome b"/>
</dbReference>
<feature type="compositionally biased region" description="Polar residues" evidence="4">
    <location>
        <begin position="70"/>
        <end position="97"/>
    </location>
</feature>
<accession>A0A167ERC1</accession>
<keyword evidence="2 3" id="KW-0378">Hydrolase</keyword>
<dbReference type="PROSITE" id="PS00126">
    <property type="entry name" value="PDEASE_I_1"/>
    <property type="match status" value="1"/>
</dbReference>
<dbReference type="PROSITE" id="PS51845">
    <property type="entry name" value="PDEASE_I_2"/>
    <property type="match status" value="1"/>
</dbReference>
<keyword evidence="7" id="KW-1185">Reference proteome</keyword>
<dbReference type="PANTHER" id="PTHR11347">
    <property type="entry name" value="CYCLIC NUCLEOTIDE PHOSPHODIESTERASE"/>
    <property type="match status" value="1"/>
</dbReference>
<evidence type="ECO:0000313" key="7">
    <source>
        <dbReference type="Proteomes" id="UP000189580"/>
    </source>
</evidence>
<dbReference type="GO" id="GO:0007165">
    <property type="term" value="P:signal transduction"/>
    <property type="evidence" value="ECO:0007669"/>
    <property type="project" value="InterPro"/>
</dbReference>
<dbReference type="Gene3D" id="1.10.1300.10">
    <property type="entry name" value="3'5'-cyclic nucleotide phosphodiesterase, catalytic domain"/>
    <property type="match status" value="1"/>
</dbReference>
<proteinExistence type="inferred from homology"/>
<name>A0A167ERC1_9ASCO</name>
<reference evidence="6 7" key="1">
    <citation type="submission" date="2016-02" db="EMBL/GenBank/DDBJ databases">
        <title>Complete genome sequence and transcriptome regulation of the pentose utilising yeast Sugiyamaella lignohabitans.</title>
        <authorList>
            <person name="Bellasio M."/>
            <person name="Peymann A."/>
            <person name="Valli M."/>
            <person name="Sipitzky M."/>
            <person name="Graf A."/>
            <person name="Sauer M."/>
            <person name="Marx H."/>
            <person name="Mattanovich D."/>
        </authorList>
    </citation>
    <scope>NUCLEOTIDE SEQUENCE [LARGE SCALE GENOMIC DNA]</scope>
    <source>
        <strain evidence="6 7">CBS 10342</strain>
    </source>
</reference>
<dbReference type="InterPro" id="IPR003607">
    <property type="entry name" value="HD/PDEase_dom"/>
</dbReference>
<evidence type="ECO:0000313" key="6">
    <source>
        <dbReference type="EMBL" id="ANB14382.1"/>
    </source>
</evidence>
<dbReference type="SMART" id="SM00471">
    <property type="entry name" value="HDc"/>
    <property type="match status" value="1"/>
</dbReference>
<evidence type="ECO:0000256" key="1">
    <source>
        <dbReference type="ARBA" id="ARBA00022723"/>
    </source>
</evidence>
<dbReference type="OrthoDB" id="546632at2759"/>
<evidence type="ECO:0000259" key="5">
    <source>
        <dbReference type="PROSITE" id="PS51845"/>
    </source>
</evidence>
<dbReference type="EC" id="3.1.4.-" evidence="3"/>
<gene>
    <name evidence="6" type="primary">PDE2</name>
    <name evidence="6" type="ORF">AWJ20_1970</name>
</gene>
<dbReference type="SUPFAM" id="SSF109604">
    <property type="entry name" value="HD-domain/PDEase-like"/>
    <property type="match status" value="1"/>
</dbReference>
<evidence type="ECO:0000256" key="2">
    <source>
        <dbReference type="ARBA" id="ARBA00022801"/>
    </source>
</evidence>
<protein>
    <recommendedName>
        <fullName evidence="3">Phosphodiesterase</fullName>
        <ecNumber evidence="3">3.1.4.-</ecNumber>
    </recommendedName>
</protein>
<dbReference type="GO" id="GO:0004114">
    <property type="term" value="F:3',5'-cyclic-nucleotide phosphodiesterase activity"/>
    <property type="evidence" value="ECO:0007669"/>
    <property type="project" value="InterPro"/>
</dbReference>
<dbReference type="Pfam" id="PF00233">
    <property type="entry name" value="PDEase_I"/>
    <property type="match status" value="1"/>
</dbReference>
<dbReference type="InterPro" id="IPR023174">
    <property type="entry name" value="PDEase_CS"/>
</dbReference>
<dbReference type="EMBL" id="CP014503">
    <property type="protein sequence ID" value="ANB14382.1"/>
    <property type="molecule type" value="Genomic_DNA"/>
</dbReference>
<feature type="domain" description="PDEase" evidence="5">
    <location>
        <begin position="300"/>
        <end position="650"/>
    </location>
</feature>
<dbReference type="GO" id="GO:0046872">
    <property type="term" value="F:metal ion binding"/>
    <property type="evidence" value="ECO:0007669"/>
    <property type="project" value="UniProtKB-KW"/>
</dbReference>
<comment type="cofactor">
    <cofactor evidence="3">
        <name>a divalent metal cation</name>
        <dbReference type="ChEBI" id="CHEBI:60240"/>
    </cofactor>
    <text evidence="3">Binds 2 divalent metal cations per subunit. Site 1 may preferentially bind zinc ions, while site 2 has a preference for magnesium and/or manganese ions.</text>
</comment>
<sequence length="657" mass="73237">MLGPAGKPIEPPSSPTNPLRKFTGKVAQVASQLSQKSMPRLRPSTSTRHLNNSTSTRETTTSGSISTSTYREASSVTNTNRNSKLHNPSMASKTSSPALSVNSFSSTSAPSLVLYWDVRVPKDNQIYDRFSKLLDNDVSRSKYPEVYSNISLLLEQFPQVHVLNTFQSLAQQLFAYRECAFTTLFYVTTSDLVYVNDDQTIKFVSAQYAHIPGAFIVLSDVTSLWASFARLGAMDISWASIESVKATKPAYWASIIGHARQDQFESRTRQLKTMLGLEQEVESVASANLITKFSFSSKHVLDEFSPSLTSLVNEEKQPLIQELIGSWDFYAHDLKYDELLAATYMMIKHALSSPGLEHYCIPDRKLISLLLVVRNCYHATNPYHNFRHAVDVVQATFFFLISIGVFKPVGKAASVEKSTNPLTAVDGLNLLVAALGHDVGHPGVTNAFLVSSNAPLAKIYNDRSVLESYHSAAFNQILKEYWPQMVQDSNARTMITESVLATDMAVHFDYMKKAEEKGKQDSLYDENINENELQKLRLLLGCLILKCADISNVSRKLDISSKWGTLLVAEFGGLNDLEIDLGLKQAPSQSNEPVTAGLRNKLLGEGQIFFIETYALPLFTAVSRMMPELQFATRQIEENVKIWKSRVGDGDYDNDHK</sequence>
<dbReference type="CDD" id="cd00077">
    <property type="entry name" value="HDc"/>
    <property type="match status" value="1"/>
</dbReference>
<feature type="compositionally biased region" description="Low complexity" evidence="4">
    <location>
        <begin position="53"/>
        <end position="69"/>
    </location>
</feature>
<dbReference type="AlphaFoldDB" id="A0A167ERC1"/>
<keyword evidence="1 3" id="KW-0479">Metal-binding</keyword>
<evidence type="ECO:0000256" key="4">
    <source>
        <dbReference type="SAM" id="MobiDB-lite"/>
    </source>
</evidence>
<dbReference type="InterPro" id="IPR036971">
    <property type="entry name" value="PDEase_catalytic_dom_sf"/>
</dbReference>
<dbReference type="KEGG" id="slb:AWJ20_1970"/>
<dbReference type="RefSeq" id="XP_018736859.1">
    <property type="nucleotide sequence ID" value="XM_018878890.1"/>
</dbReference>
<feature type="region of interest" description="Disordered" evidence="4">
    <location>
        <begin position="1"/>
        <end position="97"/>
    </location>
</feature>
<dbReference type="InterPro" id="IPR002073">
    <property type="entry name" value="PDEase_catalytic_dom"/>
</dbReference>
<evidence type="ECO:0000256" key="3">
    <source>
        <dbReference type="RuleBase" id="RU363067"/>
    </source>
</evidence>